<feature type="region of interest" description="Disordered" evidence="1">
    <location>
        <begin position="98"/>
        <end position="144"/>
    </location>
</feature>
<feature type="compositionally biased region" description="Low complexity" evidence="1">
    <location>
        <begin position="226"/>
        <end position="241"/>
    </location>
</feature>
<proteinExistence type="predicted"/>
<feature type="compositionally biased region" description="Polar residues" evidence="1">
    <location>
        <begin position="167"/>
        <end position="196"/>
    </location>
</feature>
<comment type="caution">
    <text evidence="2">The sequence shown here is derived from an EMBL/GenBank/DDBJ whole genome shotgun (WGS) entry which is preliminary data.</text>
</comment>
<keyword evidence="3" id="KW-1185">Reference proteome</keyword>
<gene>
    <name evidence="2" type="ORF">ILUMI_22137</name>
</gene>
<evidence type="ECO:0000256" key="1">
    <source>
        <dbReference type="SAM" id="MobiDB-lite"/>
    </source>
</evidence>
<evidence type="ECO:0000313" key="2">
    <source>
        <dbReference type="EMBL" id="KAF2884019.1"/>
    </source>
</evidence>
<name>A0A8K0CB57_IGNLU</name>
<organism evidence="2 3">
    <name type="scientific">Ignelater luminosus</name>
    <name type="common">Cucubano</name>
    <name type="synonym">Pyrophorus luminosus</name>
    <dbReference type="NCBI Taxonomy" id="2038154"/>
    <lineage>
        <taxon>Eukaryota</taxon>
        <taxon>Metazoa</taxon>
        <taxon>Ecdysozoa</taxon>
        <taxon>Arthropoda</taxon>
        <taxon>Hexapoda</taxon>
        <taxon>Insecta</taxon>
        <taxon>Pterygota</taxon>
        <taxon>Neoptera</taxon>
        <taxon>Endopterygota</taxon>
        <taxon>Coleoptera</taxon>
        <taxon>Polyphaga</taxon>
        <taxon>Elateriformia</taxon>
        <taxon>Elateroidea</taxon>
        <taxon>Elateridae</taxon>
        <taxon>Agrypninae</taxon>
        <taxon>Pyrophorini</taxon>
        <taxon>Ignelater</taxon>
    </lineage>
</organism>
<feature type="region of interest" description="Disordered" evidence="1">
    <location>
        <begin position="167"/>
        <end position="276"/>
    </location>
</feature>
<feature type="compositionally biased region" description="Polar residues" evidence="1">
    <location>
        <begin position="249"/>
        <end position="260"/>
    </location>
</feature>
<dbReference type="EMBL" id="VTPC01090244">
    <property type="protein sequence ID" value="KAF2884019.1"/>
    <property type="molecule type" value="Genomic_DNA"/>
</dbReference>
<sequence length="411" mass="44963">MPLPTPLPQTLSNKSLLFHPRVAEEAQNLLGVRDDALVPQLVHSLVQTSASHIEVKDHYAGTEPRVDQQEGMPELLRAVLDTNPNVFSGAAAVNLSQPQWNHTGQPTVQASPSNCNQTSPNNHNTPQSNPTSPASAQTPTSVLQRPSVITEQKPAASVLNCHNTYISQKDSSNQNPHCQESETVQYNQQENSTTELLRQHRRPARGPSPAQASDAPMQTPVPAPYATETNTTKANVTTSAKPEVKVDADQTNSISNSTSDADSEKADNTKQTPNTTGTVFLEPYVKLQRLSVEDAGLIQKSITKFIETRPNLAKSLGISAPKHGRSRGDKSMNLKEESDSDSDESPKKSKKDKKNYAEDDDYAPDIFSALAGTTKKRKNTTKDEKPEPVMIVKPKLRRVEKEDLTKQSNLL</sequence>
<evidence type="ECO:0000313" key="3">
    <source>
        <dbReference type="Proteomes" id="UP000801492"/>
    </source>
</evidence>
<dbReference type="Proteomes" id="UP000801492">
    <property type="component" value="Unassembled WGS sequence"/>
</dbReference>
<dbReference type="OrthoDB" id="418242at2759"/>
<protein>
    <submittedName>
        <fullName evidence="2">Uncharacterized protein</fullName>
    </submittedName>
</protein>
<accession>A0A8K0CB57</accession>
<reference evidence="2" key="1">
    <citation type="submission" date="2019-08" db="EMBL/GenBank/DDBJ databases">
        <title>The genome of the North American firefly Photinus pyralis.</title>
        <authorList>
            <consortium name="Photinus pyralis genome working group"/>
            <person name="Fallon T.R."/>
            <person name="Sander Lower S.E."/>
            <person name="Weng J.-K."/>
        </authorList>
    </citation>
    <scope>NUCLEOTIDE SEQUENCE</scope>
    <source>
        <strain evidence="2">TRF0915ILg1</strain>
        <tissue evidence="2">Whole body</tissue>
    </source>
</reference>
<dbReference type="AlphaFoldDB" id="A0A8K0CB57"/>
<feature type="region of interest" description="Disordered" evidence="1">
    <location>
        <begin position="316"/>
        <end position="411"/>
    </location>
</feature>
<feature type="compositionally biased region" description="Basic and acidic residues" evidence="1">
    <location>
        <begin position="326"/>
        <end position="337"/>
    </location>
</feature>